<evidence type="ECO:0000259" key="13">
    <source>
        <dbReference type="PROSITE" id="PS50109"/>
    </source>
</evidence>
<keyword evidence="16" id="KW-1185">Reference proteome</keyword>
<comment type="caution">
    <text evidence="15">The sequence shown here is derived from an EMBL/GenBank/DDBJ whole genome shotgun (WGS) entry which is preliminary data.</text>
</comment>
<dbReference type="Proteomes" id="UP001139485">
    <property type="component" value="Unassembled WGS sequence"/>
</dbReference>
<feature type="region of interest" description="Disordered" evidence="11">
    <location>
        <begin position="1"/>
        <end position="53"/>
    </location>
</feature>
<dbReference type="InterPro" id="IPR003594">
    <property type="entry name" value="HATPase_dom"/>
</dbReference>
<dbReference type="InterPro" id="IPR004358">
    <property type="entry name" value="Sig_transdc_His_kin-like_C"/>
</dbReference>
<dbReference type="PANTHER" id="PTHR45436">
    <property type="entry name" value="SENSOR HISTIDINE KINASE YKOH"/>
    <property type="match status" value="1"/>
</dbReference>
<evidence type="ECO:0000256" key="2">
    <source>
        <dbReference type="ARBA" id="ARBA00004236"/>
    </source>
</evidence>
<name>A0A9X2IEB1_9ACTN</name>
<dbReference type="SMART" id="SM00387">
    <property type="entry name" value="HATPase_c"/>
    <property type="match status" value="1"/>
</dbReference>
<dbReference type="Pfam" id="PF00672">
    <property type="entry name" value="HAMP"/>
    <property type="match status" value="1"/>
</dbReference>
<organism evidence="15 16">
    <name type="scientific">Nocardioides bruguierae</name>
    <dbReference type="NCBI Taxonomy" id="2945102"/>
    <lineage>
        <taxon>Bacteria</taxon>
        <taxon>Bacillati</taxon>
        <taxon>Actinomycetota</taxon>
        <taxon>Actinomycetes</taxon>
        <taxon>Propionibacteriales</taxon>
        <taxon>Nocardioidaceae</taxon>
        <taxon>Nocardioides</taxon>
    </lineage>
</organism>
<dbReference type="Gene3D" id="1.10.287.130">
    <property type="match status" value="1"/>
</dbReference>
<evidence type="ECO:0000256" key="6">
    <source>
        <dbReference type="ARBA" id="ARBA00022692"/>
    </source>
</evidence>
<evidence type="ECO:0000256" key="4">
    <source>
        <dbReference type="ARBA" id="ARBA00022553"/>
    </source>
</evidence>
<dbReference type="SUPFAM" id="SSF47384">
    <property type="entry name" value="Homodimeric domain of signal transducing histidine kinase"/>
    <property type="match status" value="1"/>
</dbReference>
<keyword evidence="9" id="KW-0902">Two-component regulatory system</keyword>
<feature type="region of interest" description="Disordered" evidence="11">
    <location>
        <begin position="132"/>
        <end position="158"/>
    </location>
</feature>
<dbReference type="PRINTS" id="PR00344">
    <property type="entry name" value="BCTRLSENSOR"/>
</dbReference>
<dbReference type="Gene3D" id="6.10.340.10">
    <property type="match status" value="1"/>
</dbReference>
<evidence type="ECO:0000313" key="15">
    <source>
        <dbReference type="EMBL" id="MCM0620107.1"/>
    </source>
</evidence>
<evidence type="ECO:0000256" key="1">
    <source>
        <dbReference type="ARBA" id="ARBA00000085"/>
    </source>
</evidence>
<keyword evidence="10 12" id="KW-0472">Membrane</keyword>
<evidence type="ECO:0000256" key="8">
    <source>
        <dbReference type="ARBA" id="ARBA00022989"/>
    </source>
</evidence>
<dbReference type="PANTHER" id="PTHR45436:SF5">
    <property type="entry name" value="SENSOR HISTIDINE KINASE TRCS"/>
    <property type="match status" value="1"/>
</dbReference>
<dbReference type="PROSITE" id="PS50109">
    <property type="entry name" value="HIS_KIN"/>
    <property type="match status" value="1"/>
</dbReference>
<reference evidence="15" key="1">
    <citation type="submission" date="2022-05" db="EMBL/GenBank/DDBJ databases">
        <authorList>
            <person name="Tuo L."/>
        </authorList>
    </citation>
    <scope>NUCLEOTIDE SEQUENCE</scope>
    <source>
        <strain evidence="15">BSK12Z-4</strain>
    </source>
</reference>
<comment type="subcellular location">
    <subcellularLocation>
        <location evidence="2">Cell membrane</location>
    </subcellularLocation>
</comment>
<evidence type="ECO:0000256" key="12">
    <source>
        <dbReference type="SAM" id="Phobius"/>
    </source>
</evidence>
<protein>
    <recommendedName>
        <fullName evidence="3">histidine kinase</fullName>
        <ecNumber evidence="3">2.7.13.3</ecNumber>
    </recommendedName>
</protein>
<dbReference type="InterPro" id="IPR036890">
    <property type="entry name" value="HATPase_C_sf"/>
</dbReference>
<dbReference type="InterPro" id="IPR050428">
    <property type="entry name" value="TCS_sensor_his_kinase"/>
</dbReference>
<dbReference type="InterPro" id="IPR036097">
    <property type="entry name" value="HisK_dim/P_sf"/>
</dbReference>
<feature type="compositionally biased region" description="Gly residues" evidence="11">
    <location>
        <begin position="35"/>
        <end position="44"/>
    </location>
</feature>
<dbReference type="CDD" id="cd06225">
    <property type="entry name" value="HAMP"/>
    <property type="match status" value="1"/>
</dbReference>
<dbReference type="FunFam" id="1.10.287.130:FF:000001">
    <property type="entry name" value="Two-component sensor histidine kinase"/>
    <property type="match status" value="1"/>
</dbReference>
<dbReference type="RefSeq" id="WP_250826787.1">
    <property type="nucleotide sequence ID" value="NZ_JAMOIL010000008.1"/>
</dbReference>
<keyword evidence="8 12" id="KW-1133">Transmembrane helix</keyword>
<feature type="compositionally biased region" description="Low complexity" evidence="11">
    <location>
        <begin position="10"/>
        <end position="34"/>
    </location>
</feature>
<feature type="transmembrane region" description="Helical" evidence="12">
    <location>
        <begin position="257"/>
        <end position="280"/>
    </location>
</feature>
<keyword evidence="5" id="KW-0808">Transferase</keyword>
<dbReference type="CDD" id="cd00075">
    <property type="entry name" value="HATPase"/>
    <property type="match status" value="1"/>
</dbReference>
<sequence>MPEQDPTAPVTDVTTSDASTSGASTSGAATAAGSREGGPGGGREGATSGRRARLAAALGTSPLARPARAVWRQRHRLAPLSTRLVLTAVALVVAISVVIGGVATVAVHAYLMGQLDDDVTAALDRSAKFPGISAGSLGEAPPDDGRDSSTDQRDDDRGFGQGFGSMEAYFLGDGYVNSDGTTEAGVVITQGSDGAASFSLLSGEALEQLSDLDTDGTPVTVRVAGQGEYRVAATQTVYGVAVAGLPVGDVEDVVRTLLAWEVALILGGAVVATGAGLVLVRRQLRPLKEVAETAHTVATLPLSSGEIDLDERVPDHLTDARTEVGQVGAALNTLLEHVETSLSARHRSEQQVRQFVADASHELRTPLATIAGYAELARRRPDDAGAQRLALAKVEEESARMTALVQDLLLLARLDAGRPLERRPVDLTRMLLEAVSDARVVSPAHEWRLELADEAVEVVGDELRLHQVLTNLLTNARKYTPEGSTVTVAALPDGFTVHDDGPGFPAELVGHAFERFVRGDQARNREGGAGLGLSLVRAIVSAHGGTVTLRSVPGDTTIEVRLPVA</sequence>
<evidence type="ECO:0000256" key="7">
    <source>
        <dbReference type="ARBA" id="ARBA00022777"/>
    </source>
</evidence>
<feature type="domain" description="HAMP" evidence="14">
    <location>
        <begin position="281"/>
        <end position="343"/>
    </location>
</feature>
<evidence type="ECO:0000259" key="14">
    <source>
        <dbReference type="PROSITE" id="PS50885"/>
    </source>
</evidence>
<accession>A0A9X2IEB1</accession>
<evidence type="ECO:0000256" key="10">
    <source>
        <dbReference type="ARBA" id="ARBA00023136"/>
    </source>
</evidence>
<dbReference type="Pfam" id="PF00512">
    <property type="entry name" value="HisKA"/>
    <property type="match status" value="1"/>
</dbReference>
<dbReference type="GO" id="GO:0000155">
    <property type="term" value="F:phosphorelay sensor kinase activity"/>
    <property type="evidence" value="ECO:0007669"/>
    <property type="project" value="InterPro"/>
</dbReference>
<feature type="domain" description="Histidine kinase" evidence="13">
    <location>
        <begin position="358"/>
        <end position="565"/>
    </location>
</feature>
<dbReference type="AlphaFoldDB" id="A0A9X2IEB1"/>
<evidence type="ECO:0000256" key="9">
    <source>
        <dbReference type="ARBA" id="ARBA00023012"/>
    </source>
</evidence>
<keyword evidence="7 15" id="KW-0418">Kinase</keyword>
<feature type="compositionally biased region" description="Basic and acidic residues" evidence="11">
    <location>
        <begin position="143"/>
        <end position="158"/>
    </location>
</feature>
<dbReference type="Pfam" id="PF02518">
    <property type="entry name" value="HATPase_c"/>
    <property type="match status" value="1"/>
</dbReference>
<dbReference type="SMART" id="SM00304">
    <property type="entry name" value="HAMP"/>
    <property type="match status" value="1"/>
</dbReference>
<dbReference type="EMBL" id="JAMOIL010000008">
    <property type="protein sequence ID" value="MCM0620107.1"/>
    <property type="molecule type" value="Genomic_DNA"/>
</dbReference>
<keyword evidence="4" id="KW-0597">Phosphoprotein</keyword>
<dbReference type="EC" id="2.7.13.3" evidence="3"/>
<feature type="transmembrane region" description="Helical" evidence="12">
    <location>
        <begin position="84"/>
        <end position="111"/>
    </location>
</feature>
<evidence type="ECO:0000256" key="3">
    <source>
        <dbReference type="ARBA" id="ARBA00012438"/>
    </source>
</evidence>
<evidence type="ECO:0000256" key="11">
    <source>
        <dbReference type="SAM" id="MobiDB-lite"/>
    </source>
</evidence>
<dbReference type="PROSITE" id="PS50885">
    <property type="entry name" value="HAMP"/>
    <property type="match status" value="1"/>
</dbReference>
<evidence type="ECO:0000313" key="16">
    <source>
        <dbReference type="Proteomes" id="UP001139485"/>
    </source>
</evidence>
<dbReference type="InterPro" id="IPR003660">
    <property type="entry name" value="HAMP_dom"/>
</dbReference>
<dbReference type="CDD" id="cd00082">
    <property type="entry name" value="HisKA"/>
    <property type="match status" value="1"/>
</dbReference>
<dbReference type="InterPro" id="IPR003661">
    <property type="entry name" value="HisK_dim/P_dom"/>
</dbReference>
<proteinExistence type="predicted"/>
<comment type="catalytic activity">
    <reaction evidence="1">
        <text>ATP + protein L-histidine = ADP + protein N-phospho-L-histidine.</text>
        <dbReference type="EC" id="2.7.13.3"/>
    </reaction>
</comment>
<dbReference type="SUPFAM" id="SSF55874">
    <property type="entry name" value="ATPase domain of HSP90 chaperone/DNA topoisomerase II/histidine kinase"/>
    <property type="match status" value="1"/>
</dbReference>
<dbReference type="SMART" id="SM00388">
    <property type="entry name" value="HisKA"/>
    <property type="match status" value="1"/>
</dbReference>
<dbReference type="GO" id="GO:0005886">
    <property type="term" value="C:plasma membrane"/>
    <property type="evidence" value="ECO:0007669"/>
    <property type="project" value="UniProtKB-SubCell"/>
</dbReference>
<evidence type="ECO:0000256" key="5">
    <source>
        <dbReference type="ARBA" id="ARBA00022679"/>
    </source>
</evidence>
<keyword evidence="6 12" id="KW-0812">Transmembrane</keyword>
<gene>
    <name evidence="15" type="ORF">M8330_07340</name>
</gene>
<dbReference type="Gene3D" id="3.30.565.10">
    <property type="entry name" value="Histidine kinase-like ATPase, C-terminal domain"/>
    <property type="match status" value="1"/>
</dbReference>
<dbReference type="InterPro" id="IPR005467">
    <property type="entry name" value="His_kinase_dom"/>
</dbReference>